<evidence type="ECO:0000313" key="3">
    <source>
        <dbReference type="Proteomes" id="UP001212152"/>
    </source>
</evidence>
<dbReference type="InterPro" id="IPR051240">
    <property type="entry name" value="Mito_RNA-Proc/Resp"/>
</dbReference>
<dbReference type="Pfam" id="PF13041">
    <property type="entry name" value="PPR_2"/>
    <property type="match status" value="1"/>
</dbReference>
<name>A0AAD5TEU2_9FUNG</name>
<dbReference type="EMBL" id="JADGJQ010000063">
    <property type="protein sequence ID" value="KAJ3174561.1"/>
    <property type="molecule type" value="Genomic_DNA"/>
</dbReference>
<sequence length="1308" mass="143400">MLLAQTAQLLHDLKTSSARLETPPNELIKQLSRAGMLDLAARALSDTIALGIEPDAETYHHIIAAHVRRQHAASLDAALQFYTDMKHAGIVPHVATFRILFRALAKKTTPADTTAFETMKHLYADMHIVRVTPGAMTYGVFITTCARINSYRTALGQFDDSRDAGVRLADSVYWTLLRMASRARDVGSMQRVLDTACGRHGYKMAVDTYQFVIDAYLAVSDFRRARAAVVEMVQGGGGHVSEVACNAFMRQALRPEAEVEEGGGPTAAMDVYQLLPVEKRKSLDPAVLFSLLPHLVQMHPQRTDAALSVFYDDLLARGRVPTEAVAQKFVDALVRPLESGENRGDQPAAAAAATATAAATVLAKLRSFDVPIRNNQVNIVAKAAIITNRLSDAKLLIHACCTAHEPIDLDVYKLYMHAMLSQRDIVSVLDVYDRIGGIARDADAPVPTRGATQVFRLARMTFTAILACLDQWVVTQNRKSKESAEFYAACLLARDAVTRCVDLMGSDKHLRDGCARHLEVSRAAVKALWMKRIRHFAEKDGGLATVERAREILTDMARLYPDLADAACYAPVMSGLIGMGRCAEALELRNEMLSARHQDTSETLRIAFGVWMETDDLNAARAALRCAPVEIMLRNAEEDDFCGRLALAFAEKARFDEASDVIDTAKRQGVPMTWSLLDAEVQALFQRDRAQNSLRLFLEFYWRKPTTAISVRSRPALQPATMYTLLETALDASEEVKENSNAALIVSAICETAHHYPADFYRSCATLLLRAPSQSDSASRLIYATAEAGYTPDRKIVTELLGRFADAGDARKAWRLFRAVWVDHLNNAAVLADGTQTVVDEELEVEEDDRVVSAAADEHFALVKRALHAAQQPDQGATAVENAISKWRNYEDLSSRASLRTRVVLNDDISDITRPGVVRSLPFTPHATINRLRHLINARESDAADGAEPSAAKSLLVTRLAMCLLGKSRTTGVPPDLIPYILLANLRRRQLVVRACVDSMLRIPAVGEGYLWAVVDTLRERGDVSGVEILARHAARHVNGGKFLTAWAEKWSADGSIHGVVLLMALLKAIRAFPGVVDDATRSELAVACARAAVRRTTSGDYAASSPSSSPSSQSNVAQQVQWMRARGFEFTHESQLLALLSECKKRDFNLRHRTMFEQLVDVLHAATETIKPDAGGGGGAPSFKPTAATLATLLATAIPMQRDARAARTLWARLVRTFGVNPDEGCFRHLIRVLGNGGEAEQRAVMLAARRKGMAGGLTKGQTDETLKPGQLEDPGELVTPPETQFMHIQNAYTWTGAPSAHLKSTR</sequence>
<dbReference type="PANTHER" id="PTHR47933">
    <property type="entry name" value="PENTATRICOPEPTIDE REPEAT-CONTAINING PROTEIN 1, MITOCHONDRIAL"/>
    <property type="match status" value="1"/>
</dbReference>
<reference evidence="2" key="1">
    <citation type="submission" date="2020-05" db="EMBL/GenBank/DDBJ databases">
        <title>Phylogenomic resolution of chytrid fungi.</title>
        <authorList>
            <person name="Stajich J.E."/>
            <person name="Amses K."/>
            <person name="Simmons R."/>
            <person name="Seto K."/>
            <person name="Myers J."/>
            <person name="Bonds A."/>
            <person name="Quandt C.A."/>
            <person name="Barry K."/>
            <person name="Liu P."/>
            <person name="Grigoriev I."/>
            <person name="Longcore J.E."/>
            <person name="James T.Y."/>
        </authorList>
    </citation>
    <scope>NUCLEOTIDE SEQUENCE</scope>
    <source>
        <strain evidence="2">JEL0379</strain>
    </source>
</reference>
<proteinExistence type="predicted"/>
<comment type="caution">
    <text evidence="2">The sequence shown here is derived from an EMBL/GenBank/DDBJ whole genome shotgun (WGS) entry which is preliminary data.</text>
</comment>
<dbReference type="Proteomes" id="UP001212152">
    <property type="component" value="Unassembled WGS sequence"/>
</dbReference>
<dbReference type="InterPro" id="IPR011990">
    <property type="entry name" value="TPR-like_helical_dom_sf"/>
</dbReference>
<dbReference type="GO" id="GO:0003729">
    <property type="term" value="F:mRNA binding"/>
    <property type="evidence" value="ECO:0007669"/>
    <property type="project" value="TreeGrafter"/>
</dbReference>
<keyword evidence="3" id="KW-1185">Reference proteome</keyword>
<organism evidence="2 3">
    <name type="scientific">Geranomyces variabilis</name>
    <dbReference type="NCBI Taxonomy" id="109894"/>
    <lineage>
        <taxon>Eukaryota</taxon>
        <taxon>Fungi</taxon>
        <taxon>Fungi incertae sedis</taxon>
        <taxon>Chytridiomycota</taxon>
        <taxon>Chytridiomycota incertae sedis</taxon>
        <taxon>Chytridiomycetes</taxon>
        <taxon>Spizellomycetales</taxon>
        <taxon>Powellomycetaceae</taxon>
        <taxon>Geranomyces</taxon>
    </lineage>
</organism>
<accession>A0AAD5TEU2</accession>
<dbReference type="InterPro" id="IPR002885">
    <property type="entry name" value="PPR_rpt"/>
</dbReference>
<dbReference type="PANTHER" id="PTHR47933:SF11">
    <property type="entry name" value="PENTATRICOPEPTIDE REPEAT-CONTAINING PROTEIN 2"/>
    <property type="match status" value="1"/>
</dbReference>
<protein>
    <submittedName>
        <fullName evidence="2">Uncharacterized protein</fullName>
    </submittedName>
</protein>
<evidence type="ECO:0000256" key="1">
    <source>
        <dbReference type="ARBA" id="ARBA00022737"/>
    </source>
</evidence>
<dbReference type="Gene3D" id="1.25.40.10">
    <property type="entry name" value="Tetratricopeptide repeat domain"/>
    <property type="match status" value="3"/>
</dbReference>
<gene>
    <name evidence="2" type="ORF">HDU87_007043</name>
</gene>
<keyword evidence="1" id="KW-0677">Repeat</keyword>
<evidence type="ECO:0000313" key="2">
    <source>
        <dbReference type="EMBL" id="KAJ3174561.1"/>
    </source>
</evidence>